<evidence type="ECO:0000313" key="1">
    <source>
        <dbReference type="EMBL" id="TWU61103.1"/>
    </source>
</evidence>
<dbReference type="OrthoDB" id="9980527at2"/>
<evidence type="ECO:0000313" key="2">
    <source>
        <dbReference type="Proteomes" id="UP000316476"/>
    </source>
</evidence>
<dbReference type="RefSeq" id="WP_146416432.1">
    <property type="nucleotide sequence ID" value="NZ_SJPZ01000003.1"/>
</dbReference>
<reference evidence="1 2" key="1">
    <citation type="submission" date="2019-02" db="EMBL/GenBank/DDBJ databases">
        <title>Deep-cultivation of Planctomycetes and their phenomic and genomic characterization uncovers novel biology.</title>
        <authorList>
            <person name="Wiegand S."/>
            <person name="Jogler M."/>
            <person name="Boedeker C."/>
            <person name="Pinto D."/>
            <person name="Vollmers J."/>
            <person name="Rivas-Marin E."/>
            <person name="Kohn T."/>
            <person name="Peeters S.H."/>
            <person name="Heuer A."/>
            <person name="Rast P."/>
            <person name="Oberbeckmann S."/>
            <person name="Bunk B."/>
            <person name="Jeske O."/>
            <person name="Meyerdierks A."/>
            <person name="Storesund J.E."/>
            <person name="Kallscheuer N."/>
            <person name="Luecker S."/>
            <person name="Lage O.M."/>
            <person name="Pohl T."/>
            <person name="Merkel B.J."/>
            <person name="Hornburger P."/>
            <person name="Mueller R.-W."/>
            <person name="Bruemmer F."/>
            <person name="Labrenz M."/>
            <person name="Spormann A.M."/>
            <person name="Op Den Camp H."/>
            <person name="Overmann J."/>
            <person name="Amann R."/>
            <person name="Jetten M.S.M."/>
            <person name="Mascher T."/>
            <person name="Medema M.H."/>
            <person name="Devos D.P."/>
            <person name="Kaster A.-K."/>
            <person name="Ovreas L."/>
            <person name="Rohde M."/>
            <person name="Galperin M.Y."/>
            <person name="Jogler C."/>
        </authorList>
    </citation>
    <scope>NUCLEOTIDE SEQUENCE [LARGE SCALE GENOMIC DNA]</scope>
    <source>
        <strain evidence="1 2">V7</strain>
    </source>
</reference>
<protein>
    <submittedName>
        <fullName evidence="1">Uncharacterized protein</fullName>
    </submittedName>
</protein>
<dbReference type="Proteomes" id="UP000316476">
    <property type="component" value="Unassembled WGS sequence"/>
</dbReference>
<sequence length="134" mass="15459">MKFSIRSQLIAVFVAAVIISGSHNIAINLDHRIERLEQLRRSASRRVRDADHWLESLERFTSFSDARVNGSLPMIAEGANIDINKGATQQAFTLMSRKQLAEFERRQLDRKIEQLSRIRRSLPTIPIRNHIRSP</sequence>
<organism evidence="1 2">
    <name type="scientific">Crateriforma conspicua</name>
    <dbReference type="NCBI Taxonomy" id="2527996"/>
    <lineage>
        <taxon>Bacteria</taxon>
        <taxon>Pseudomonadati</taxon>
        <taxon>Planctomycetota</taxon>
        <taxon>Planctomycetia</taxon>
        <taxon>Planctomycetales</taxon>
        <taxon>Planctomycetaceae</taxon>
        <taxon>Crateriforma</taxon>
    </lineage>
</organism>
<name>A0A5C6FHX5_9PLAN</name>
<dbReference type="AlphaFoldDB" id="A0A5C6FHX5"/>
<dbReference type="EMBL" id="SJPZ01000003">
    <property type="protein sequence ID" value="TWU61103.1"/>
    <property type="molecule type" value="Genomic_DNA"/>
</dbReference>
<comment type="caution">
    <text evidence="1">The sequence shown here is derived from an EMBL/GenBank/DDBJ whole genome shotgun (WGS) entry which is preliminary data.</text>
</comment>
<proteinExistence type="predicted"/>
<gene>
    <name evidence="1" type="ORF">V7x_54150</name>
</gene>
<accession>A0A5C6FHX5</accession>